<dbReference type="Proteomes" id="UP000322499">
    <property type="component" value="Unassembled WGS sequence"/>
</dbReference>
<dbReference type="RefSeq" id="WP_166535115.1">
    <property type="nucleotide sequence ID" value="NZ_VNHW01000020.1"/>
</dbReference>
<dbReference type="AlphaFoldDB" id="A0A5S5CLL1"/>
<protein>
    <recommendedName>
        <fullName evidence="3">Tail protein</fullName>
    </recommendedName>
</protein>
<evidence type="ECO:0000313" key="1">
    <source>
        <dbReference type="EMBL" id="TYP82077.1"/>
    </source>
</evidence>
<accession>A0A5S5CLL1</accession>
<sequence length="344" mass="36559">MSAYFLASPRSVPSVVRPTKEPVPKLVLESLDGRRRIPLDDSTGWKALAGATGLDMPPVDVATRRVPGVAGSVLDDVRAEERPLFIPIKVTARDRQNATHRALMDSLRALVDPLLGEFRVIGITATSERELTAVYTDGLQGDYGVDQAGLHWRKFGLRATACQPFAAARTSRTVEFQMAGAGGAFLGVAGGTDAPWPRALSSSAVIGEGMQVQVNSEVEVHPTLELVGPMTSFAGELSPLVTGDDGAVRVLTDQAWSVSVPDGVPAGMALRLVADPRARSIRLGAGDPRTTPGWTGELAAGRVARGSTLRPFYPGLNVLNVSAPGGTTATRVRLSWRELHRSLW</sequence>
<evidence type="ECO:0008006" key="3">
    <source>
        <dbReference type="Google" id="ProtNLM"/>
    </source>
</evidence>
<proteinExistence type="predicted"/>
<name>A0A5S5CLL1_9ACTN</name>
<reference evidence="1 2" key="1">
    <citation type="submission" date="2019-07" db="EMBL/GenBank/DDBJ databases">
        <title>Genomic Encyclopedia of Archaeal and Bacterial Type Strains, Phase II (KMG-II): from individual species to whole genera.</title>
        <authorList>
            <person name="Goeker M."/>
        </authorList>
    </citation>
    <scope>NUCLEOTIDE SEQUENCE [LARGE SCALE GENOMIC DNA]</scope>
    <source>
        <strain evidence="1 2">DSM 46842</strain>
    </source>
</reference>
<dbReference type="EMBL" id="VNHW01000020">
    <property type="protein sequence ID" value="TYP82077.1"/>
    <property type="molecule type" value="Genomic_DNA"/>
</dbReference>
<comment type="caution">
    <text evidence="1">The sequence shown here is derived from an EMBL/GenBank/DDBJ whole genome shotgun (WGS) entry which is preliminary data.</text>
</comment>
<keyword evidence="2" id="KW-1185">Reference proteome</keyword>
<gene>
    <name evidence="1" type="ORF">BD833_12061</name>
</gene>
<organism evidence="1 2">
    <name type="scientific">Blastococcus xanthinilyticus</name>
    <dbReference type="NCBI Taxonomy" id="1564164"/>
    <lineage>
        <taxon>Bacteria</taxon>
        <taxon>Bacillati</taxon>
        <taxon>Actinomycetota</taxon>
        <taxon>Actinomycetes</taxon>
        <taxon>Geodermatophilales</taxon>
        <taxon>Geodermatophilaceae</taxon>
        <taxon>Blastococcus</taxon>
    </lineage>
</organism>
<evidence type="ECO:0000313" key="2">
    <source>
        <dbReference type="Proteomes" id="UP000322499"/>
    </source>
</evidence>